<comment type="caution">
    <text evidence="5">The sequence shown here is derived from an EMBL/GenBank/DDBJ whole genome shotgun (WGS) entry which is preliminary data.</text>
</comment>
<dbReference type="STRING" id="994573.T472_0208250"/>
<keyword evidence="2" id="KW-0238">DNA-binding</keyword>
<accession>V4FD90</accession>
<dbReference type="GO" id="GO:0003700">
    <property type="term" value="F:DNA-binding transcription factor activity"/>
    <property type="evidence" value="ECO:0007669"/>
    <property type="project" value="InterPro"/>
</dbReference>
<proteinExistence type="predicted"/>
<feature type="domain" description="HTH marR-type" evidence="4">
    <location>
        <begin position="1"/>
        <end position="136"/>
    </location>
</feature>
<sequence length="142" mass="16417">MDPTQCINFLLTDAQNSVNLYFKEMLKQFDVTPAQYMVLYFLKSQGRLTPSGLSQLCKMDASTMTGILTRMEKKNLLERQHSTEDRRQVDICITKSGEMIVPDILEVIEQSNIETLSCLSPHEQVQFKKYLTRISNHLESHE</sequence>
<dbReference type="GO" id="GO:0003677">
    <property type="term" value="F:DNA binding"/>
    <property type="evidence" value="ECO:0007669"/>
    <property type="project" value="UniProtKB-KW"/>
</dbReference>
<keyword evidence="3" id="KW-0804">Transcription</keyword>
<dbReference type="PROSITE" id="PS50995">
    <property type="entry name" value="HTH_MARR_2"/>
    <property type="match status" value="1"/>
</dbReference>
<dbReference type="Gene3D" id="1.10.10.10">
    <property type="entry name" value="Winged helix-like DNA-binding domain superfamily/Winged helix DNA-binding domain"/>
    <property type="match status" value="1"/>
</dbReference>
<dbReference type="eggNOG" id="COG1846">
    <property type="taxonomic scope" value="Bacteria"/>
</dbReference>
<dbReference type="EMBL" id="AXUN02000164">
    <property type="protein sequence ID" value="ETA81048.1"/>
    <property type="molecule type" value="Genomic_DNA"/>
</dbReference>
<organism evidence="5 6">
    <name type="scientific">Youngiibacter fragilis 232.1</name>
    <dbReference type="NCBI Taxonomy" id="994573"/>
    <lineage>
        <taxon>Bacteria</taxon>
        <taxon>Bacillati</taxon>
        <taxon>Bacillota</taxon>
        <taxon>Clostridia</taxon>
        <taxon>Eubacteriales</taxon>
        <taxon>Clostridiaceae</taxon>
        <taxon>Youngiibacter</taxon>
    </lineage>
</organism>
<keyword evidence="1" id="KW-0805">Transcription regulation</keyword>
<dbReference type="Pfam" id="PF01047">
    <property type="entry name" value="MarR"/>
    <property type="match status" value="1"/>
</dbReference>
<dbReference type="InterPro" id="IPR036390">
    <property type="entry name" value="WH_DNA-bd_sf"/>
</dbReference>
<dbReference type="SMART" id="SM00347">
    <property type="entry name" value="HTH_MARR"/>
    <property type="match status" value="1"/>
</dbReference>
<protein>
    <submittedName>
        <fullName evidence="5">MarR family transcriptional regulator</fullName>
    </submittedName>
</protein>
<keyword evidence="6" id="KW-1185">Reference proteome</keyword>
<dbReference type="Proteomes" id="UP000017747">
    <property type="component" value="Unassembled WGS sequence"/>
</dbReference>
<evidence type="ECO:0000259" key="4">
    <source>
        <dbReference type="PROSITE" id="PS50995"/>
    </source>
</evidence>
<evidence type="ECO:0000313" key="6">
    <source>
        <dbReference type="Proteomes" id="UP000017747"/>
    </source>
</evidence>
<dbReference type="PRINTS" id="PR00598">
    <property type="entry name" value="HTHMARR"/>
</dbReference>
<dbReference type="InterPro" id="IPR000835">
    <property type="entry name" value="HTH_MarR-typ"/>
</dbReference>
<dbReference type="InterPro" id="IPR036388">
    <property type="entry name" value="WH-like_DNA-bd_sf"/>
</dbReference>
<dbReference type="RefSeq" id="WP_023386399.1">
    <property type="nucleotide sequence ID" value="NZ_AXUN02000164.1"/>
</dbReference>
<gene>
    <name evidence="5" type="ORF">T472_0208250</name>
</gene>
<dbReference type="PANTHER" id="PTHR42756:SF1">
    <property type="entry name" value="TRANSCRIPTIONAL REPRESSOR OF EMRAB OPERON"/>
    <property type="match status" value="1"/>
</dbReference>
<name>V4FD90_9CLOT</name>
<evidence type="ECO:0000313" key="5">
    <source>
        <dbReference type="EMBL" id="ETA81048.1"/>
    </source>
</evidence>
<evidence type="ECO:0000256" key="3">
    <source>
        <dbReference type="ARBA" id="ARBA00023163"/>
    </source>
</evidence>
<reference evidence="5 6" key="1">
    <citation type="journal article" date="2014" name="Genome Announc.">
        <title>Genome Sequence of Youngiibacter fragilis, the Type Strain of the Genus Youngiibacter.</title>
        <authorList>
            <person name="Wawrik C.B."/>
            <person name="Callaghan A.V."/>
            <person name="Stamps B.W."/>
            <person name="Wawrik B."/>
        </authorList>
    </citation>
    <scope>NUCLEOTIDE SEQUENCE [LARGE SCALE GENOMIC DNA]</scope>
    <source>
        <strain evidence="5 6">232.1</strain>
    </source>
</reference>
<dbReference type="AlphaFoldDB" id="V4FD90"/>
<evidence type="ECO:0000256" key="2">
    <source>
        <dbReference type="ARBA" id="ARBA00023125"/>
    </source>
</evidence>
<dbReference type="SUPFAM" id="SSF46785">
    <property type="entry name" value="Winged helix' DNA-binding domain"/>
    <property type="match status" value="1"/>
</dbReference>
<dbReference type="PANTHER" id="PTHR42756">
    <property type="entry name" value="TRANSCRIPTIONAL REGULATOR, MARR"/>
    <property type="match status" value="1"/>
</dbReference>
<dbReference type="OrthoDB" id="9799663at2"/>
<evidence type="ECO:0000256" key="1">
    <source>
        <dbReference type="ARBA" id="ARBA00023015"/>
    </source>
</evidence>